<keyword evidence="7" id="KW-0808">Transferase</keyword>
<keyword evidence="17" id="KW-1185">Reference proteome</keyword>
<gene>
    <name evidence="16" type="ORF">NEZAVI_LOCUS2279</name>
</gene>
<dbReference type="PANTHER" id="PTHR10534">
    <property type="entry name" value="PYRIDOXAL KINASE"/>
    <property type="match status" value="1"/>
</dbReference>
<evidence type="ECO:0000256" key="1">
    <source>
        <dbReference type="ARBA" id="ARBA00004750"/>
    </source>
</evidence>
<dbReference type="GO" id="GO:0008478">
    <property type="term" value="F:pyridoxal kinase activity"/>
    <property type="evidence" value="ECO:0007669"/>
    <property type="project" value="UniProtKB-EC"/>
</dbReference>
<comment type="catalytic activity">
    <reaction evidence="12">
        <text>pyridoxamine + ATP = pyridoxamine 5'-phosphate + ADP + H(+)</text>
        <dbReference type="Rhea" id="RHEA:25104"/>
        <dbReference type="ChEBI" id="CHEBI:15378"/>
        <dbReference type="ChEBI" id="CHEBI:30616"/>
        <dbReference type="ChEBI" id="CHEBI:57761"/>
        <dbReference type="ChEBI" id="CHEBI:58451"/>
        <dbReference type="ChEBI" id="CHEBI:456216"/>
        <dbReference type="EC" id="2.7.1.35"/>
    </reaction>
    <physiologicalReaction direction="left-to-right" evidence="12">
        <dbReference type="Rhea" id="RHEA:25105"/>
    </physiologicalReaction>
</comment>
<evidence type="ECO:0000256" key="2">
    <source>
        <dbReference type="ARBA" id="ARBA00004835"/>
    </source>
</evidence>
<feature type="domain" description="Pyridoxamine kinase/Phosphomethylpyrimidine kinase" evidence="15">
    <location>
        <begin position="91"/>
        <end position="269"/>
    </location>
</feature>
<evidence type="ECO:0000256" key="13">
    <source>
        <dbReference type="ARBA" id="ARBA00047377"/>
    </source>
</evidence>
<evidence type="ECO:0000256" key="12">
    <source>
        <dbReference type="ARBA" id="ARBA00047310"/>
    </source>
</evidence>
<evidence type="ECO:0000256" key="7">
    <source>
        <dbReference type="ARBA" id="ARBA00022679"/>
    </source>
</evidence>
<evidence type="ECO:0000259" key="15">
    <source>
        <dbReference type="Pfam" id="PF08543"/>
    </source>
</evidence>
<keyword evidence="10" id="KW-0067">ATP-binding</keyword>
<evidence type="ECO:0000313" key="16">
    <source>
        <dbReference type="EMBL" id="CAH1391226.1"/>
    </source>
</evidence>
<comment type="similarity">
    <text evidence="4">Belongs to the pyridoxine kinase family.</text>
</comment>
<comment type="pathway">
    <text evidence="2">Cofactor metabolism; pyridoxal 5'-phosphate salvage; pyridoxine 5'-phosphate from pyridoxine: step 1/1.</text>
</comment>
<comment type="catalytic activity">
    <reaction evidence="14">
        <text>pyridoxine + ATP = pyridoxine 5'-phosphate + ADP + H(+)</text>
        <dbReference type="Rhea" id="RHEA:25108"/>
        <dbReference type="ChEBI" id="CHEBI:15378"/>
        <dbReference type="ChEBI" id="CHEBI:16709"/>
        <dbReference type="ChEBI" id="CHEBI:30616"/>
        <dbReference type="ChEBI" id="CHEBI:58589"/>
        <dbReference type="ChEBI" id="CHEBI:456216"/>
        <dbReference type="EC" id="2.7.1.35"/>
    </reaction>
    <physiologicalReaction direction="left-to-right" evidence="14">
        <dbReference type="Rhea" id="RHEA:25109"/>
    </physiologicalReaction>
</comment>
<evidence type="ECO:0000313" key="17">
    <source>
        <dbReference type="Proteomes" id="UP001152798"/>
    </source>
</evidence>
<comment type="pathway">
    <text evidence="1">Cofactor metabolism; pyridoxal 5'-phosphate salvage; pyridoxamine 5'-phosphate from pyridoxamine: step 1/1.</text>
</comment>
<evidence type="ECO:0000256" key="11">
    <source>
        <dbReference type="ARBA" id="ARBA00032808"/>
    </source>
</evidence>
<evidence type="ECO:0000256" key="3">
    <source>
        <dbReference type="ARBA" id="ARBA00005210"/>
    </source>
</evidence>
<comment type="pathway">
    <text evidence="3">Cofactor metabolism; pyridoxal 5'-phosphate salvage; pyridoxal 5'-phosphate from pyridoxal: step 1/1.</text>
</comment>
<dbReference type="InterPro" id="IPR004625">
    <property type="entry name" value="PyrdxlKinase"/>
</dbReference>
<dbReference type="GO" id="GO:0005524">
    <property type="term" value="F:ATP binding"/>
    <property type="evidence" value="ECO:0007669"/>
    <property type="project" value="UniProtKB-KW"/>
</dbReference>
<dbReference type="InterPro" id="IPR029056">
    <property type="entry name" value="Ribokinase-like"/>
</dbReference>
<dbReference type="AlphaFoldDB" id="A0A9P0E3W1"/>
<keyword evidence="9" id="KW-0418">Kinase</keyword>
<name>A0A9P0E3W1_NEZVI</name>
<evidence type="ECO:0000256" key="10">
    <source>
        <dbReference type="ARBA" id="ARBA00022840"/>
    </source>
</evidence>
<dbReference type="EC" id="2.7.1.35" evidence="5"/>
<evidence type="ECO:0000256" key="4">
    <source>
        <dbReference type="ARBA" id="ARBA00008805"/>
    </source>
</evidence>
<evidence type="ECO:0000256" key="5">
    <source>
        <dbReference type="ARBA" id="ARBA00012104"/>
    </source>
</evidence>
<evidence type="ECO:0000256" key="8">
    <source>
        <dbReference type="ARBA" id="ARBA00022741"/>
    </source>
</evidence>
<proteinExistence type="inferred from homology"/>
<sequence length="298" mass="32731">MDVRVLSIQSHVVRGYVGNKSATFPLQVLGFDVDAINSVHFSNHTGYQHIRGQVLNEEDLGTVIDGLFSNGLNYYSHLLTGYVGSPSFLQKIASVVEDLKKSNPNMIYVCDPVMGDNGKMYVPESLLPIYRDTIIPLADIITPNQYELELLTGKQIKNVDDAWAAIDSFHEKGCKHVVVSSSELGDEKNLVAFASSIKGGKKTKVTVNIPKLNSNFTGTGDLFAALLLAWMHKTDNDLIQSLENTIGTLQAVLKKTLSHALELSKGSPPTPEQLELRLIQSKNDIENPEPNVQCRIVA</sequence>
<dbReference type="SUPFAM" id="SSF53613">
    <property type="entry name" value="Ribokinase-like"/>
    <property type="match status" value="1"/>
</dbReference>
<evidence type="ECO:0000256" key="9">
    <source>
        <dbReference type="ARBA" id="ARBA00022777"/>
    </source>
</evidence>
<dbReference type="CDD" id="cd01173">
    <property type="entry name" value="pyridoxal_pyridoxamine_kinase"/>
    <property type="match status" value="1"/>
</dbReference>
<dbReference type="OrthoDB" id="2104723at2759"/>
<comment type="catalytic activity">
    <reaction evidence="13">
        <text>pyridoxal + ATP = pyridoxal 5'-phosphate + ADP + H(+)</text>
        <dbReference type="Rhea" id="RHEA:10224"/>
        <dbReference type="ChEBI" id="CHEBI:15378"/>
        <dbReference type="ChEBI" id="CHEBI:17310"/>
        <dbReference type="ChEBI" id="CHEBI:30616"/>
        <dbReference type="ChEBI" id="CHEBI:456216"/>
        <dbReference type="ChEBI" id="CHEBI:597326"/>
        <dbReference type="EC" id="2.7.1.35"/>
    </reaction>
    <physiologicalReaction direction="left-to-right" evidence="13">
        <dbReference type="Rhea" id="RHEA:10225"/>
    </physiologicalReaction>
</comment>
<dbReference type="Gene3D" id="3.40.1190.20">
    <property type="match status" value="1"/>
</dbReference>
<dbReference type="GO" id="GO:0005829">
    <property type="term" value="C:cytosol"/>
    <property type="evidence" value="ECO:0007669"/>
    <property type="project" value="TreeGrafter"/>
</dbReference>
<dbReference type="GO" id="GO:0009443">
    <property type="term" value="P:pyridoxal 5'-phosphate salvage"/>
    <property type="evidence" value="ECO:0007669"/>
    <property type="project" value="InterPro"/>
</dbReference>
<organism evidence="16 17">
    <name type="scientific">Nezara viridula</name>
    <name type="common">Southern green stink bug</name>
    <name type="synonym">Cimex viridulus</name>
    <dbReference type="NCBI Taxonomy" id="85310"/>
    <lineage>
        <taxon>Eukaryota</taxon>
        <taxon>Metazoa</taxon>
        <taxon>Ecdysozoa</taxon>
        <taxon>Arthropoda</taxon>
        <taxon>Hexapoda</taxon>
        <taxon>Insecta</taxon>
        <taxon>Pterygota</taxon>
        <taxon>Neoptera</taxon>
        <taxon>Paraneoptera</taxon>
        <taxon>Hemiptera</taxon>
        <taxon>Heteroptera</taxon>
        <taxon>Panheteroptera</taxon>
        <taxon>Pentatomomorpha</taxon>
        <taxon>Pentatomoidea</taxon>
        <taxon>Pentatomidae</taxon>
        <taxon>Pentatominae</taxon>
        <taxon>Nezara</taxon>
    </lineage>
</organism>
<dbReference type="Pfam" id="PF08543">
    <property type="entry name" value="Phos_pyr_kin"/>
    <property type="match status" value="1"/>
</dbReference>
<evidence type="ECO:0000256" key="6">
    <source>
        <dbReference type="ARBA" id="ARBA00018134"/>
    </source>
</evidence>
<dbReference type="NCBIfam" id="TIGR00687">
    <property type="entry name" value="pyridox_kin"/>
    <property type="match status" value="1"/>
</dbReference>
<dbReference type="Proteomes" id="UP001152798">
    <property type="component" value="Chromosome 1"/>
</dbReference>
<reference evidence="16" key="1">
    <citation type="submission" date="2022-01" db="EMBL/GenBank/DDBJ databases">
        <authorList>
            <person name="King R."/>
        </authorList>
    </citation>
    <scope>NUCLEOTIDE SEQUENCE</scope>
</reference>
<dbReference type="InterPro" id="IPR013749">
    <property type="entry name" value="PM/HMP-P_kinase-1"/>
</dbReference>
<keyword evidence="8" id="KW-0547">Nucleotide-binding</keyword>
<dbReference type="EMBL" id="OV725077">
    <property type="protein sequence ID" value="CAH1391226.1"/>
    <property type="molecule type" value="Genomic_DNA"/>
</dbReference>
<dbReference type="PANTHER" id="PTHR10534:SF2">
    <property type="entry name" value="PYRIDOXAL KINASE"/>
    <property type="match status" value="1"/>
</dbReference>
<evidence type="ECO:0000256" key="14">
    <source>
        <dbReference type="ARBA" id="ARBA00048524"/>
    </source>
</evidence>
<accession>A0A9P0E3W1</accession>
<protein>
    <recommendedName>
        <fullName evidence="6">Pyridoxal kinase</fullName>
        <ecNumber evidence="5">2.7.1.35</ecNumber>
    </recommendedName>
    <alternativeName>
        <fullName evidence="11">Pyridoxine kinase</fullName>
    </alternativeName>
</protein>